<accession>A0AAD2G282</accession>
<reference evidence="3" key="1">
    <citation type="submission" date="2023-08" db="EMBL/GenBank/DDBJ databases">
        <authorList>
            <person name="Audoor S."/>
            <person name="Bilcke G."/>
        </authorList>
    </citation>
    <scope>NUCLEOTIDE SEQUENCE</scope>
</reference>
<dbReference type="AlphaFoldDB" id="A0AAD2G282"/>
<evidence type="ECO:0000313" key="3">
    <source>
        <dbReference type="EMBL" id="CAJ1959968.1"/>
    </source>
</evidence>
<keyword evidence="4" id="KW-1185">Reference proteome</keyword>
<feature type="region of interest" description="Disordered" evidence="1">
    <location>
        <begin position="33"/>
        <end position="136"/>
    </location>
</feature>
<gene>
    <name evidence="3" type="ORF">CYCCA115_LOCUS18385</name>
    <name evidence="2" type="ORF">CYCCA115_LOCUS2274</name>
</gene>
<organism evidence="3 4">
    <name type="scientific">Cylindrotheca closterium</name>
    <dbReference type="NCBI Taxonomy" id="2856"/>
    <lineage>
        <taxon>Eukaryota</taxon>
        <taxon>Sar</taxon>
        <taxon>Stramenopiles</taxon>
        <taxon>Ochrophyta</taxon>
        <taxon>Bacillariophyta</taxon>
        <taxon>Bacillariophyceae</taxon>
        <taxon>Bacillariophycidae</taxon>
        <taxon>Bacillariales</taxon>
        <taxon>Bacillariaceae</taxon>
        <taxon>Cylindrotheca</taxon>
    </lineage>
</organism>
<proteinExistence type="predicted"/>
<name>A0AAD2G282_9STRA</name>
<evidence type="ECO:0000313" key="2">
    <source>
        <dbReference type="EMBL" id="CAJ1931178.1"/>
    </source>
</evidence>
<dbReference type="Proteomes" id="UP001295423">
    <property type="component" value="Unassembled WGS sequence"/>
</dbReference>
<dbReference type="EMBL" id="CAKOGP040000129">
    <property type="protein sequence ID" value="CAJ1931178.1"/>
    <property type="molecule type" value="Genomic_DNA"/>
</dbReference>
<feature type="compositionally biased region" description="Basic and acidic residues" evidence="1">
    <location>
        <begin position="53"/>
        <end position="69"/>
    </location>
</feature>
<feature type="region of interest" description="Disordered" evidence="1">
    <location>
        <begin position="221"/>
        <end position="240"/>
    </location>
</feature>
<feature type="compositionally biased region" description="Low complexity" evidence="1">
    <location>
        <begin position="109"/>
        <end position="129"/>
    </location>
</feature>
<dbReference type="EMBL" id="CAKOGP040002036">
    <property type="protein sequence ID" value="CAJ1959968.1"/>
    <property type="molecule type" value="Genomic_DNA"/>
</dbReference>
<comment type="caution">
    <text evidence="3">The sequence shown here is derived from an EMBL/GenBank/DDBJ whole genome shotgun (WGS) entry which is preliminary data.</text>
</comment>
<evidence type="ECO:0000313" key="4">
    <source>
        <dbReference type="Proteomes" id="UP001295423"/>
    </source>
</evidence>
<protein>
    <submittedName>
        <fullName evidence="3">Uncharacterized protein</fullName>
    </submittedName>
</protein>
<evidence type="ECO:0000256" key="1">
    <source>
        <dbReference type="SAM" id="MobiDB-lite"/>
    </source>
</evidence>
<sequence length="277" mass="31539">MSPFLVDYSGQVIDLGRLSGDESIDESHVMEIATSGTDSETDVLLHDDDEDHDHDHDHHHDHDHDHDGMEGPQQHPKSPVADNTMRTELESLSSSVSSEKSETEGKPRQQQQQQQTQQNSTTTDLSSTTPLSPPRKIVVKFSQIQIREYPMIVGDNPSALTGVPVTIDWEHVDELEFQLEDYESGRPQPPRSMVQLRMPASHRDGILKSQGFSLAERNHGKKMANVTKGRRRRTSETMKLSHVAETAEIWKRATKNATWGRKQKQKEREYLHPYVEH</sequence>